<keyword evidence="1" id="KW-1133">Transmembrane helix</keyword>
<evidence type="ECO:0000313" key="2">
    <source>
        <dbReference type="EMBL" id="OXR40252.1"/>
    </source>
</evidence>
<evidence type="ECO:0000256" key="1">
    <source>
        <dbReference type="SAM" id="Phobius"/>
    </source>
</evidence>
<dbReference type="EMBL" id="NGAF01000036">
    <property type="protein sequence ID" value="OXR40252.1"/>
    <property type="molecule type" value="Genomic_DNA"/>
</dbReference>
<accession>A0A231GUI8</accession>
<name>A0A231GUI8_9NOCA</name>
<organism evidence="2 3">
    <name type="scientific">Nocardia cerradoensis</name>
    <dbReference type="NCBI Taxonomy" id="85688"/>
    <lineage>
        <taxon>Bacteria</taxon>
        <taxon>Bacillati</taxon>
        <taxon>Actinomycetota</taxon>
        <taxon>Actinomycetes</taxon>
        <taxon>Mycobacteriales</taxon>
        <taxon>Nocardiaceae</taxon>
        <taxon>Nocardia</taxon>
    </lineage>
</organism>
<gene>
    <name evidence="2" type="ORF">B7C42_07677</name>
</gene>
<keyword evidence="1" id="KW-0472">Membrane</keyword>
<sequence length="83" mass="8674">MARARVVDVYIPVVPPSAGIGGVGPILILPVVIAAAAVVLAVLVAVAYPTPHHRYYDRPCDPFCATTTVSSPSAQYPFGGEQR</sequence>
<dbReference type="Proteomes" id="UP000215506">
    <property type="component" value="Unassembled WGS sequence"/>
</dbReference>
<comment type="caution">
    <text evidence="2">The sequence shown here is derived from an EMBL/GenBank/DDBJ whole genome shotgun (WGS) entry which is preliminary data.</text>
</comment>
<feature type="transmembrane region" description="Helical" evidence="1">
    <location>
        <begin position="26"/>
        <end position="48"/>
    </location>
</feature>
<evidence type="ECO:0000313" key="3">
    <source>
        <dbReference type="Proteomes" id="UP000215506"/>
    </source>
</evidence>
<proteinExistence type="predicted"/>
<protein>
    <submittedName>
        <fullName evidence="2">Uncharacterized protein</fullName>
    </submittedName>
</protein>
<reference evidence="2 3" key="1">
    <citation type="submission" date="2017-07" db="EMBL/GenBank/DDBJ databases">
        <title>First draft Genome Sequence of Nocardia cerradoensis isolated from human infection.</title>
        <authorList>
            <person name="Carrasco G."/>
        </authorList>
    </citation>
    <scope>NUCLEOTIDE SEQUENCE [LARGE SCALE GENOMIC DNA]</scope>
    <source>
        <strain evidence="2 3">CNM20130759</strain>
    </source>
</reference>
<dbReference type="AlphaFoldDB" id="A0A231GUI8"/>
<keyword evidence="1" id="KW-0812">Transmembrane</keyword>
<keyword evidence="3" id="KW-1185">Reference proteome</keyword>
<dbReference type="RefSeq" id="WP_094028257.1">
    <property type="nucleotide sequence ID" value="NZ_NGAF01000036.1"/>
</dbReference>